<gene>
    <name evidence="1" type="ORF">KC19_5G179600</name>
</gene>
<keyword evidence="2" id="KW-1185">Reference proteome</keyword>
<dbReference type="Proteomes" id="UP000822688">
    <property type="component" value="Chromosome 5"/>
</dbReference>
<name>A0A8T0I2T8_CERPU</name>
<reference evidence="1" key="1">
    <citation type="submission" date="2020-06" db="EMBL/GenBank/DDBJ databases">
        <title>WGS assembly of Ceratodon purpureus strain R40.</title>
        <authorList>
            <person name="Carey S.B."/>
            <person name="Jenkins J."/>
            <person name="Shu S."/>
            <person name="Lovell J.T."/>
            <person name="Sreedasyam A."/>
            <person name="Maumus F."/>
            <person name="Tiley G.P."/>
            <person name="Fernandez-Pozo N."/>
            <person name="Barry K."/>
            <person name="Chen C."/>
            <person name="Wang M."/>
            <person name="Lipzen A."/>
            <person name="Daum C."/>
            <person name="Saski C.A."/>
            <person name="Payton A.C."/>
            <person name="Mcbreen J.C."/>
            <person name="Conrad R.E."/>
            <person name="Kollar L.M."/>
            <person name="Olsson S."/>
            <person name="Huttunen S."/>
            <person name="Landis J.B."/>
            <person name="Wickett N.J."/>
            <person name="Johnson M.G."/>
            <person name="Rensing S.A."/>
            <person name="Grimwood J."/>
            <person name="Schmutz J."/>
            <person name="Mcdaniel S.F."/>
        </authorList>
    </citation>
    <scope>NUCLEOTIDE SEQUENCE</scope>
    <source>
        <strain evidence="1">R40</strain>
    </source>
</reference>
<comment type="caution">
    <text evidence="1">The sequence shown here is derived from an EMBL/GenBank/DDBJ whole genome shotgun (WGS) entry which is preliminary data.</text>
</comment>
<dbReference type="InterPro" id="IPR052980">
    <property type="entry name" value="Crinkler_effector"/>
</dbReference>
<protein>
    <recommendedName>
        <fullName evidence="3">Crinkler (CRN) family protein</fullName>
    </recommendedName>
</protein>
<dbReference type="AlphaFoldDB" id="A0A8T0I2T8"/>
<sequence>MVVSQDPFANYTDGFVVWIRKCYRDLKEILTKAATSDRFVLLGTAGIGKSVFTLFWICFRVTLGEKVVWRTSEDAWYLLDFSKEGPASVRRFQESAHELKSVLDNSEAWLILDGGQRGPLTYACHILVACLVKKENYNKFSKNQLVSLRYVPAWSEEGMRKFLDDFESLRGSYSHMHVPEKDEAMKSFEKLGGVPRYVLHSKKTAEALVRMETAVTYLSKESCLKFFTGIFEDAKMSDTLVHIFVKCEDKSYESRFFDFASPHVQVEFGKRFTRLSKVDVVDFLRSYSYKDAGSVYGYIFELVAHELMRRGGKFPMKKVGFEGAKLSDPEPDTLELSSSMTVVEFAKVQELVNQDTYYRPLNVNFESVDAVVYPRILLQFF</sequence>
<dbReference type="PANTHER" id="PTHR33129">
    <property type="entry name" value="PROTEIN KINASE DOMAIN-CONTAINING PROTEIN-RELATED"/>
    <property type="match status" value="1"/>
</dbReference>
<organism evidence="1 2">
    <name type="scientific">Ceratodon purpureus</name>
    <name type="common">Fire moss</name>
    <name type="synonym">Dicranum purpureum</name>
    <dbReference type="NCBI Taxonomy" id="3225"/>
    <lineage>
        <taxon>Eukaryota</taxon>
        <taxon>Viridiplantae</taxon>
        <taxon>Streptophyta</taxon>
        <taxon>Embryophyta</taxon>
        <taxon>Bryophyta</taxon>
        <taxon>Bryophytina</taxon>
        <taxon>Bryopsida</taxon>
        <taxon>Dicranidae</taxon>
        <taxon>Pseudoditrichales</taxon>
        <taxon>Ditrichaceae</taxon>
        <taxon>Ceratodon</taxon>
    </lineage>
</organism>
<evidence type="ECO:0000313" key="2">
    <source>
        <dbReference type="Proteomes" id="UP000822688"/>
    </source>
</evidence>
<evidence type="ECO:0008006" key="3">
    <source>
        <dbReference type="Google" id="ProtNLM"/>
    </source>
</evidence>
<dbReference type="EMBL" id="CM026425">
    <property type="protein sequence ID" value="KAG0577762.1"/>
    <property type="molecule type" value="Genomic_DNA"/>
</dbReference>
<accession>A0A8T0I2T8</accession>
<proteinExistence type="predicted"/>
<dbReference type="PANTHER" id="PTHR33129:SF1">
    <property type="entry name" value="ATP-BINDING PROTEIN"/>
    <property type="match status" value="1"/>
</dbReference>
<evidence type="ECO:0000313" key="1">
    <source>
        <dbReference type="EMBL" id="KAG0577762.1"/>
    </source>
</evidence>